<name>A0A5C6FWC8_9PLAN</name>
<reference evidence="1 2" key="1">
    <citation type="submission" date="2019-02" db="EMBL/GenBank/DDBJ databases">
        <title>Deep-cultivation of Planctomycetes and their phenomic and genomic characterization uncovers novel biology.</title>
        <authorList>
            <person name="Wiegand S."/>
            <person name="Jogler M."/>
            <person name="Boedeker C."/>
            <person name="Pinto D."/>
            <person name="Vollmers J."/>
            <person name="Rivas-Marin E."/>
            <person name="Kohn T."/>
            <person name="Peeters S.H."/>
            <person name="Heuer A."/>
            <person name="Rast P."/>
            <person name="Oberbeckmann S."/>
            <person name="Bunk B."/>
            <person name="Jeske O."/>
            <person name="Meyerdierks A."/>
            <person name="Storesund J.E."/>
            <person name="Kallscheuer N."/>
            <person name="Luecker S."/>
            <person name="Lage O.M."/>
            <person name="Pohl T."/>
            <person name="Merkel B.J."/>
            <person name="Hornburger P."/>
            <person name="Mueller R.-W."/>
            <person name="Bruemmer F."/>
            <person name="Labrenz M."/>
            <person name="Spormann A.M."/>
            <person name="Op Den Camp H."/>
            <person name="Overmann J."/>
            <person name="Amann R."/>
            <person name="Jetten M.S.M."/>
            <person name="Mascher T."/>
            <person name="Medema M.H."/>
            <person name="Devos D.P."/>
            <person name="Kaster A.-K."/>
            <person name="Ovreas L."/>
            <person name="Rohde M."/>
            <person name="Galperin M.Y."/>
            <person name="Jogler C."/>
        </authorList>
    </citation>
    <scope>NUCLEOTIDE SEQUENCE [LARGE SCALE GENOMIC DNA]</scope>
    <source>
        <strain evidence="1 2">V7</strain>
    </source>
</reference>
<organism evidence="1 2">
    <name type="scientific">Crateriforma conspicua</name>
    <dbReference type="NCBI Taxonomy" id="2527996"/>
    <lineage>
        <taxon>Bacteria</taxon>
        <taxon>Pseudomonadati</taxon>
        <taxon>Planctomycetota</taxon>
        <taxon>Planctomycetia</taxon>
        <taxon>Planctomycetales</taxon>
        <taxon>Planctomycetaceae</taxon>
        <taxon>Crateriforma</taxon>
    </lineage>
</organism>
<gene>
    <name evidence="1" type="ORF">V7x_28610</name>
</gene>
<dbReference type="Proteomes" id="UP000316476">
    <property type="component" value="Unassembled WGS sequence"/>
</dbReference>
<dbReference type="AlphaFoldDB" id="A0A5C6FWC8"/>
<evidence type="ECO:0000313" key="1">
    <source>
        <dbReference type="EMBL" id="TWU67287.1"/>
    </source>
</evidence>
<proteinExistence type="predicted"/>
<dbReference type="EMBL" id="SJPZ01000001">
    <property type="protein sequence ID" value="TWU67287.1"/>
    <property type="molecule type" value="Genomic_DNA"/>
</dbReference>
<sequence length="278" mass="30381">MHGGCPLAGFWTLSDFTIGVNANAVSATRDRRVPAIIRAMAINRYSPACGCGPSRWRLRYPQAVITGLGVHQEILAEYCPINPYDGFPDGYQGKTVYESDMSVQNGTYPYPLVDVSGASDRVVTDPVELDYLLNTTPCTGTFWYDNFNKFFWKISYPLAFRYGTSYYADGSVASGPTPAGYYASPFGLVFVAPEDCGHGSNIYTDGVLGAPSPVSFSTGVIPLLIASEPPVESVTGRVQYDECTYEYQNPNACGGITYRTFQAFDYTTVVTWTNEPCS</sequence>
<comment type="caution">
    <text evidence="1">The sequence shown here is derived from an EMBL/GenBank/DDBJ whole genome shotgun (WGS) entry which is preliminary data.</text>
</comment>
<protein>
    <submittedName>
        <fullName evidence="1">Uncharacterized protein</fullName>
    </submittedName>
</protein>
<accession>A0A5C6FWC8</accession>
<evidence type="ECO:0000313" key="2">
    <source>
        <dbReference type="Proteomes" id="UP000316476"/>
    </source>
</evidence>